<evidence type="ECO:0000313" key="9">
    <source>
        <dbReference type="EMBL" id="KJF72755.1"/>
    </source>
</evidence>
<evidence type="ECO:0000256" key="7">
    <source>
        <dbReference type="RuleBase" id="RU363032"/>
    </source>
</evidence>
<keyword evidence="4 7" id="KW-0812">Transmembrane</keyword>
<evidence type="ECO:0000256" key="4">
    <source>
        <dbReference type="ARBA" id="ARBA00022692"/>
    </source>
</evidence>
<feature type="transmembrane region" description="Helical" evidence="7">
    <location>
        <begin position="183"/>
        <end position="201"/>
    </location>
</feature>
<accession>A0ABR5D6R6</accession>
<dbReference type="PANTHER" id="PTHR43386">
    <property type="entry name" value="OLIGOPEPTIDE TRANSPORT SYSTEM PERMEASE PROTEIN APPC"/>
    <property type="match status" value="1"/>
</dbReference>
<evidence type="ECO:0000256" key="1">
    <source>
        <dbReference type="ARBA" id="ARBA00004651"/>
    </source>
</evidence>
<name>A0ABR5D6R6_9HYPH</name>
<evidence type="ECO:0000256" key="5">
    <source>
        <dbReference type="ARBA" id="ARBA00022989"/>
    </source>
</evidence>
<protein>
    <submittedName>
        <fullName evidence="9">Peptide ABC transporter permease</fullName>
    </submittedName>
</protein>
<dbReference type="PANTHER" id="PTHR43386:SF25">
    <property type="entry name" value="PEPTIDE ABC TRANSPORTER PERMEASE PROTEIN"/>
    <property type="match status" value="1"/>
</dbReference>
<keyword evidence="6 7" id="KW-0472">Membrane</keyword>
<keyword evidence="10" id="KW-1185">Reference proteome</keyword>
<gene>
    <name evidence="9" type="ORF">RP75_14380</name>
</gene>
<dbReference type="InterPro" id="IPR035906">
    <property type="entry name" value="MetI-like_sf"/>
</dbReference>
<reference evidence="9 10" key="1">
    <citation type="submission" date="2014-12" db="EMBL/GenBank/DDBJ databases">
        <authorList>
            <person name="Kuzmanovic N."/>
            <person name="Pulawska J."/>
            <person name="Obradovic A."/>
        </authorList>
    </citation>
    <scope>NUCLEOTIDE SEQUENCE [LARGE SCALE GENOMIC DNA]</scope>
    <source>
        <strain evidence="9 10">KFB 330</strain>
    </source>
</reference>
<evidence type="ECO:0000256" key="2">
    <source>
        <dbReference type="ARBA" id="ARBA00022448"/>
    </source>
</evidence>
<evidence type="ECO:0000259" key="8">
    <source>
        <dbReference type="PROSITE" id="PS50928"/>
    </source>
</evidence>
<dbReference type="Pfam" id="PF00528">
    <property type="entry name" value="BPD_transp_1"/>
    <property type="match status" value="1"/>
</dbReference>
<dbReference type="EMBL" id="JWIT01000008">
    <property type="protein sequence ID" value="KJF72755.1"/>
    <property type="molecule type" value="Genomic_DNA"/>
</dbReference>
<evidence type="ECO:0000256" key="6">
    <source>
        <dbReference type="ARBA" id="ARBA00023136"/>
    </source>
</evidence>
<keyword evidence="5 7" id="KW-1133">Transmembrane helix</keyword>
<feature type="domain" description="ABC transmembrane type-1" evidence="8">
    <location>
        <begin position="66"/>
        <end position="255"/>
    </location>
</feature>
<dbReference type="InterPro" id="IPR000515">
    <property type="entry name" value="MetI-like"/>
</dbReference>
<dbReference type="Proteomes" id="UP000032564">
    <property type="component" value="Unassembled WGS sequence"/>
</dbReference>
<dbReference type="Gene3D" id="1.10.3720.10">
    <property type="entry name" value="MetI-like"/>
    <property type="match status" value="1"/>
</dbReference>
<feature type="transmembrane region" description="Helical" evidence="7">
    <location>
        <begin position="68"/>
        <end position="93"/>
    </location>
</feature>
<dbReference type="RefSeq" id="WP_045019536.1">
    <property type="nucleotide sequence ID" value="NZ_CP166105.1"/>
</dbReference>
<feature type="transmembrane region" description="Helical" evidence="7">
    <location>
        <begin position="236"/>
        <end position="254"/>
    </location>
</feature>
<dbReference type="InterPro" id="IPR050366">
    <property type="entry name" value="BP-dependent_transpt_permease"/>
</dbReference>
<evidence type="ECO:0000256" key="3">
    <source>
        <dbReference type="ARBA" id="ARBA00022475"/>
    </source>
</evidence>
<keyword evidence="2 7" id="KW-0813">Transport</keyword>
<feature type="transmembrane region" description="Helical" evidence="7">
    <location>
        <begin position="105"/>
        <end position="125"/>
    </location>
</feature>
<comment type="caution">
    <text evidence="9">The sequence shown here is derived from an EMBL/GenBank/DDBJ whole genome shotgun (WGS) entry which is preliminary data.</text>
</comment>
<evidence type="ECO:0000313" key="10">
    <source>
        <dbReference type="Proteomes" id="UP000032564"/>
    </source>
</evidence>
<keyword evidence="3" id="KW-1003">Cell membrane</keyword>
<sequence>MTRSLRLIWPLLLALIALICLLAPILPLSDPLKMNMGQRFATPSAAFPLGQDEMGRDILSRLLFGVRISLFIALSTSVLSGIIGTALGIIGGYMRGFSEILTLRAMDVVLCFPPLLLAMLAVTLYGPGPMTLIPVLAAVFVPGFTRIAYASVLTVRSQDYVEAVQAMGASNGRIMLKTILPNIMGPLLVQASFVTAAAVVLESGLSFLGLGVVPPSPSLGLMIGTGRAAIAHQPMLLLWPCLALVAMILVLNGVCDLLRDWLDPRSAAGAVLSGSGGKSGA</sequence>
<comment type="subcellular location">
    <subcellularLocation>
        <location evidence="1 7">Cell membrane</location>
        <topology evidence="1 7">Multi-pass membrane protein</topology>
    </subcellularLocation>
</comment>
<feature type="transmembrane region" description="Helical" evidence="7">
    <location>
        <begin position="131"/>
        <end position="149"/>
    </location>
</feature>
<dbReference type="SUPFAM" id="SSF161098">
    <property type="entry name" value="MetI-like"/>
    <property type="match status" value="1"/>
</dbReference>
<organism evidence="9 10">
    <name type="scientific">Agrobacterium arsenijevicii</name>
    <dbReference type="NCBI Taxonomy" id="1585697"/>
    <lineage>
        <taxon>Bacteria</taxon>
        <taxon>Pseudomonadati</taxon>
        <taxon>Pseudomonadota</taxon>
        <taxon>Alphaproteobacteria</taxon>
        <taxon>Hyphomicrobiales</taxon>
        <taxon>Rhizobiaceae</taxon>
        <taxon>Rhizobium/Agrobacterium group</taxon>
        <taxon>Agrobacterium</taxon>
    </lineage>
</organism>
<dbReference type="CDD" id="cd06261">
    <property type="entry name" value="TM_PBP2"/>
    <property type="match status" value="1"/>
</dbReference>
<dbReference type="PROSITE" id="PS50928">
    <property type="entry name" value="ABC_TM1"/>
    <property type="match status" value="1"/>
</dbReference>
<proteinExistence type="inferred from homology"/>
<comment type="similarity">
    <text evidence="7">Belongs to the binding-protein-dependent transport system permease family.</text>
</comment>